<evidence type="ECO:0000313" key="3">
    <source>
        <dbReference type="Proteomes" id="UP001292079"/>
    </source>
</evidence>
<dbReference type="EMBL" id="JALJAT010000001">
    <property type="protein sequence ID" value="KAK4476022.1"/>
    <property type="molecule type" value="Genomic_DNA"/>
</dbReference>
<reference evidence="2" key="2">
    <citation type="journal article" date="2023" name="Infect Dis Poverty">
        <title>Chromosome-scale genome of the human blood fluke Schistosoma mekongi and its implications for public health.</title>
        <authorList>
            <person name="Zhou M."/>
            <person name="Xu L."/>
            <person name="Xu D."/>
            <person name="Chen W."/>
            <person name="Khan J."/>
            <person name="Hu Y."/>
            <person name="Huang H."/>
            <person name="Wei H."/>
            <person name="Zhang Y."/>
            <person name="Chusongsang P."/>
            <person name="Tanasarnprasert K."/>
            <person name="Hu X."/>
            <person name="Limpanont Y."/>
            <person name="Lv Z."/>
        </authorList>
    </citation>
    <scope>NUCLEOTIDE SEQUENCE</scope>
    <source>
        <strain evidence="2">LV_2022a</strain>
    </source>
</reference>
<name>A0AAE2D9F7_SCHME</name>
<sequence>MSTSGLKIGGRVAARQMSKQAAKEAAKQTAKKATKHATKEGLKPATKQNEKIVKTHKNKTPSSSKKDKKNSAQTILKTRKRQEIRKTESKQLKPNENFNCLSSTEDDITSMISPPFVPKSKKVKSKLDFRCQSVLNDGSDLKTESTHQPTPTTKRLFTVPTAHFKDVSTTSDNKFLETNELNPINACEKSSDKTFDFHRKVLEKNATEKLTLPIRQPENLKLLPNNSCNPQIPEDYQRLELLKGEALKEVKDTEFNLMLLRLAKYLLVDTEEAKDIRRKGHNKGNKGFQWLEALRLVFDSDASLKNSKIISNKQKRRKRGEVLNRDYSGSSTFNKTHAENTLIDEGFDNVDETKEVNEYRKFVDDGQKFKTYSAAIQLDPSSISSESQPSSSCDFSERCRNVSRLENLIRISNNYTPSCHHCEDVMKNQTKYMEYKRTKLPSDSSRINKQSVIQPQTSTNKHGNSYSDINLCYLTVPISYFSASVPILHEEPIVFTNILIDSCYPYIDEVYW</sequence>
<gene>
    <name evidence="2" type="ORF">MN116_001254</name>
</gene>
<evidence type="ECO:0000313" key="2">
    <source>
        <dbReference type="EMBL" id="KAK4476022.1"/>
    </source>
</evidence>
<accession>A0AAE2D9F7</accession>
<keyword evidence="3" id="KW-1185">Reference proteome</keyword>
<dbReference type="AlphaFoldDB" id="A0AAE2D9F7"/>
<evidence type="ECO:0000256" key="1">
    <source>
        <dbReference type="SAM" id="MobiDB-lite"/>
    </source>
</evidence>
<dbReference type="Proteomes" id="UP001292079">
    <property type="component" value="Unassembled WGS sequence"/>
</dbReference>
<proteinExistence type="predicted"/>
<feature type="compositionally biased region" description="Basic and acidic residues" evidence="1">
    <location>
        <begin position="37"/>
        <end position="53"/>
    </location>
</feature>
<protein>
    <submittedName>
        <fullName evidence="2">Uncharacterized protein</fullName>
    </submittedName>
</protein>
<reference evidence="2" key="1">
    <citation type="submission" date="2022-04" db="EMBL/GenBank/DDBJ databases">
        <authorList>
            <person name="Xu L."/>
            <person name="Lv Z."/>
        </authorList>
    </citation>
    <scope>NUCLEOTIDE SEQUENCE</scope>
    <source>
        <strain evidence="2">LV_2022a</strain>
    </source>
</reference>
<feature type="region of interest" description="Disordered" evidence="1">
    <location>
        <begin position="1"/>
        <end position="99"/>
    </location>
</feature>
<organism evidence="2 3">
    <name type="scientific">Schistosoma mekongi</name>
    <name type="common">Parasitic worm</name>
    <dbReference type="NCBI Taxonomy" id="38744"/>
    <lineage>
        <taxon>Eukaryota</taxon>
        <taxon>Metazoa</taxon>
        <taxon>Spiralia</taxon>
        <taxon>Lophotrochozoa</taxon>
        <taxon>Platyhelminthes</taxon>
        <taxon>Trematoda</taxon>
        <taxon>Digenea</taxon>
        <taxon>Strigeidida</taxon>
        <taxon>Schistosomatoidea</taxon>
        <taxon>Schistosomatidae</taxon>
        <taxon>Schistosoma</taxon>
    </lineage>
</organism>
<comment type="caution">
    <text evidence="2">The sequence shown here is derived from an EMBL/GenBank/DDBJ whole genome shotgun (WGS) entry which is preliminary data.</text>
</comment>
<feature type="compositionally biased region" description="Basic and acidic residues" evidence="1">
    <location>
        <begin position="84"/>
        <end position="93"/>
    </location>
</feature>